<evidence type="ECO:0000313" key="1">
    <source>
        <dbReference type="EMBL" id="KOF67666.1"/>
    </source>
</evidence>
<sequence>MSWVMHRLQRRLWQRSKQIEIAPNLTLQEEFIHHWKAITNYFIENKDERLPADQTNLPSHLEQMLSILQQEEQTCESGSTGPCMEYMLHHKLLETLYTLGKNDVSTLAT</sequence>
<dbReference type="PANTHER" id="PTHR21705">
    <property type="entry name" value="RAI16 PROTEIN-RELATED"/>
    <property type="match status" value="1"/>
</dbReference>
<dbReference type="InterPro" id="IPR019384">
    <property type="entry name" value="FHIP"/>
</dbReference>
<dbReference type="EMBL" id="KQ426860">
    <property type="protein sequence ID" value="KOF67666.1"/>
    <property type="molecule type" value="Genomic_DNA"/>
</dbReference>
<protein>
    <submittedName>
        <fullName evidence="1">Uncharacterized protein</fullName>
    </submittedName>
</protein>
<gene>
    <name evidence="1" type="ORF">OCBIM_22009077mg</name>
</gene>
<dbReference type="OrthoDB" id="5350595at2759"/>
<dbReference type="AlphaFoldDB" id="A0A0L8FSI9"/>
<proteinExistence type="predicted"/>
<accession>A0A0L8FSI9</accession>
<dbReference type="PANTHER" id="PTHR21705:SF12">
    <property type="entry name" value="FHF COMPLEX SUBUNIT HOOK-INTERACTING PROTEIN C-TERMINAL DOMAIN-CONTAINING PROTEIN"/>
    <property type="match status" value="1"/>
</dbReference>
<organism evidence="1">
    <name type="scientific">Octopus bimaculoides</name>
    <name type="common">California two-spotted octopus</name>
    <dbReference type="NCBI Taxonomy" id="37653"/>
    <lineage>
        <taxon>Eukaryota</taxon>
        <taxon>Metazoa</taxon>
        <taxon>Spiralia</taxon>
        <taxon>Lophotrochozoa</taxon>
        <taxon>Mollusca</taxon>
        <taxon>Cephalopoda</taxon>
        <taxon>Coleoidea</taxon>
        <taxon>Octopodiformes</taxon>
        <taxon>Octopoda</taxon>
        <taxon>Incirrata</taxon>
        <taxon>Octopodidae</taxon>
        <taxon>Octopus</taxon>
    </lineage>
</organism>
<name>A0A0L8FSI9_OCTBM</name>
<reference evidence="1" key="1">
    <citation type="submission" date="2015-07" db="EMBL/GenBank/DDBJ databases">
        <title>MeaNS - Measles Nucleotide Surveillance Program.</title>
        <authorList>
            <person name="Tran T."/>
            <person name="Druce J."/>
        </authorList>
    </citation>
    <scope>NUCLEOTIDE SEQUENCE</scope>
    <source>
        <strain evidence="1">UCB-OBI-ISO-001</strain>
        <tissue evidence="1">Gonad</tissue>
    </source>
</reference>